<feature type="domain" description="Protein kinase" evidence="6">
    <location>
        <begin position="1"/>
        <end position="241"/>
    </location>
</feature>
<protein>
    <submittedName>
        <fullName evidence="8">AGC kinase</fullName>
    </submittedName>
</protein>
<reference evidence="8 9" key="1">
    <citation type="journal article" date="2018" name="Plant J.">
        <title>Genome sequences of Chlorella sorokiniana UTEX 1602 and Micractinium conductrix SAG 241.80: implications to maltose excretion by a green alga.</title>
        <authorList>
            <person name="Arriola M.B."/>
            <person name="Velmurugan N."/>
            <person name="Zhang Y."/>
            <person name="Plunkett M.H."/>
            <person name="Hondzo H."/>
            <person name="Barney B.M."/>
        </authorList>
    </citation>
    <scope>NUCLEOTIDE SEQUENCE [LARGE SCALE GENOMIC DNA]</scope>
    <source>
        <strain evidence="8 9">SAG 241.80</strain>
    </source>
</reference>
<dbReference type="InterPro" id="IPR000961">
    <property type="entry name" value="AGC-kinase_C"/>
</dbReference>
<comment type="caution">
    <text evidence="8">The sequence shown here is derived from an EMBL/GenBank/DDBJ whole genome shotgun (WGS) entry which is preliminary data.</text>
</comment>
<dbReference type="PROSITE" id="PS50011">
    <property type="entry name" value="PROTEIN_KINASE_DOM"/>
    <property type="match status" value="1"/>
</dbReference>
<dbReference type="SUPFAM" id="SSF56112">
    <property type="entry name" value="Protein kinase-like (PK-like)"/>
    <property type="match status" value="1"/>
</dbReference>
<keyword evidence="5" id="KW-0067">ATP-binding</keyword>
<dbReference type="InterPro" id="IPR000719">
    <property type="entry name" value="Prot_kinase_dom"/>
</dbReference>
<evidence type="ECO:0000256" key="2">
    <source>
        <dbReference type="ARBA" id="ARBA00022679"/>
    </source>
</evidence>
<dbReference type="Gene3D" id="1.10.510.10">
    <property type="entry name" value="Transferase(Phosphotransferase) domain 1"/>
    <property type="match status" value="1"/>
</dbReference>
<organism evidence="8 9">
    <name type="scientific">Micractinium conductrix</name>
    <dbReference type="NCBI Taxonomy" id="554055"/>
    <lineage>
        <taxon>Eukaryota</taxon>
        <taxon>Viridiplantae</taxon>
        <taxon>Chlorophyta</taxon>
        <taxon>core chlorophytes</taxon>
        <taxon>Trebouxiophyceae</taxon>
        <taxon>Chlorellales</taxon>
        <taxon>Chlorellaceae</taxon>
        <taxon>Chlorella clade</taxon>
        <taxon>Micractinium</taxon>
    </lineage>
</organism>
<proteinExistence type="predicted"/>
<dbReference type="STRING" id="554055.A0A2P6VF25"/>
<keyword evidence="9" id="KW-1185">Reference proteome</keyword>
<dbReference type="GO" id="GO:0004691">
    <property type="term" value="F:cAMP-dependent protein kinase activity"/>
    <property type="evidence" value="ECO:0007669"/>
    <property type="project" value="TreeGrafter"/>
</dbReference>
<evidence type="ECO:0000256" key="5">
    <source>
        <dbReference type="ARBA" id="ARBA00022840"/>
    </source>
</evidence>
<dbReference type="EMBL" id="LHPF02000009">
    <property type="protein sequence ID" value="PSC72692.1"/>
    <property type="molecule type" value="Genomic_DNA"/>
</dbReference>
<evidence type="ECO:0000256" key="4">
    <source>
        <dbReference type="ARBA" id="ARBA00022777"/>
    </source>
</evidence>
<dbReference type="PANTHER" id="PTHR24353">
    <property type="entry name" value="CYCLIC NUCLEOTIDE-DEPENDENT PROTEIN KINASE"/>
    <property type="match status" value="1"/>
</dbReference>
<keyword evidence="4 8" id="KW-0418">Kinase</keyword>
<dbReference type="PROSITE" id="PS00108">
    <property type="entry name" value="PROTEIN_KINASE_ST"/>
    <property type="match status" value="1"/>
</dbReference>
<dbReference type="InterPro" id="IPR008271">
    <property type="entry name" value="Ser/Thr_kinase_AS"/>
</dbReference>
<keyword evidence="2" id="KW-0808">Transferase</keyword>
<evidence type="ECO:0000259" key="6">
    <source>
        <dbReference type="PROSITE" id="PS50011"/>
    </source>
</evidence>
<dbReference type="AlphaFoldDB" id="A0A2P6VF25"/>
<dbReference type="PROSITE" id="PS51285">
    <property type="entry name" value="AGC_KINASE_CTER"/>
    <property type="match status" value="1"/>
</dbReference>
<evidence type="ECO:0000259" key="7">
    <source>
        <dbReference type="PROSITE" id="PS51285"/>
    </source>
</evidence>
<dbReference type="Gene3D" id="3.30.200.20">
    <property type="entry name" value="Phosphorylase Kinase, domain 1"/>
    <property type="match status" value="1"/>
</dbReference>
<evidence type="ECO:0000256" key="1">
    <source>
        <dbReference type="ARBA" id="ARBA00022527"/>
    </source>
</evidence>
<gene>
    <name evidence="8" type="ORF">C2E20_4088</name>
</gene>
<evidence type="ECO:0000313" key="8">
    <source>
        <dbReference type="EMBL" id="PSC72692.1"/>
    </source>
</evidence>
<keyword evidence="3" id="KW-0547">Nucleotide-binding</keyword>
<sequence length="276" mass="31013">MTCAIKALSKAHIVKNQQISHLRSERDILRLLDHPLVVRMHGCCQDEQCVHFVMEYVAGGEFFSHLKARGRLAEDAARLYAGEVLLMFEYLHSLDIVYRDLKPENLLLDASGHLKLTDFGFAKAIGPRRTYTLCGTPDYLAPEIILNKGHGKAVDWWALGVLIFEMMAGYPPFFDDDPLATYKKILKGAVTFPSHFSVDLSKRYGCLVGSVHDIKTHPWFRPLDFAALKTRSLPPPIKPTVTGVDDASNFEDYSDLEPMQHAFKLSSAEQALFAGF</sequence>
<dbReference type="Proteomes" id="UP000239649">
    <property type="component" value="Unassembled WGS sequence"/>
</dbReference>
<dbReference type="SMART" id="SM00220">
    <property type="entry name" value="S_TKc"/>
    <property type="match status" value="1"/>
</dbReference>
<keyword evidence="1" id="KW-0723">Serine/threonine-protein kinase</keyword>
<dbReference type="GO" id="GO:0005952">
    <property type="term" value="C:cAMP-dependent protein kinase complex"/>
    <property type="evidence" value="ECO:0007669"/>
    <property type="project" value="TreeGrafter"/>
</dbReference>
<dbReference type="InterPro" id="IPR011009">
    <property type="entry name" value="Kinase-like_dom_sf"/>
</dbReference>
<evidence type="ECO:0000313" key="9">
    <source>
        <dbReference type="Proteomes" id="UP000239649"/>
    </source>
</evidence>
<dbReference type="OrthoDB" id="63267at2759"/>
<name>A0A2P6VF25_9CHLO</name>
<dbReference type="Pfam" id="PF00069">
    <property type="entry name" value="Pkinase"/>
    <property type="match status" value="1"/>
</dbReference>
<feature type="domain" description="AGC-kinase C-terminal" evidence="7">
    <location>
        <begin position="221"/>
        <end position="276"/>
    </location>
</feature>
<dbReference type="GO" id="GO:0005524">
    <property type="term" value="F:ATP binding"/>
    <property type="evidence" value="ECO:0007669"/>
    <property type="project" value="UniProtKB-KW"/>
</dbReference>
<accession>A0A2P6VF25</accession>
<evidence type="ECO:0000256" key="3">
    <source>
        <dbReference type="ARBA" id="ARBA00022741"/>
    </source>
</evidence>
<dbReference type="FunFam" id="1.10.510.10:FF:000005">
    <property type="entry name" value="cAMP-dependent protein kinase catalytic subunit alpha"/>
    <property type="match status" value="1"/>
</dbReference>
<dbReference type="PANTHER" id="PTHR24353:SF37">
    <property type="entry name" value="CAMP-DEPENDENT PROTEIN KINASE CATALYTIC SUBUNIT PRKX"/>
    <property type="match status" value="1"/>
</dbReference>